<evidence type="ECO:0000256" key="1">
    <source>
        <dbReference type="SAM" id="Phobius"/>
    </source>
</evidence>
<feature type="transmembrane region" description="Helical" evidence="1">
    <location>
        <begin position="105"/>
        <end position="130"/>
    </location>
</feature>
<keyword evidence="3" id="KW-1185">Reference proteome</keyword>
<evidence type="ECO:0000313" key="2">
    <source>
        <dbReference type="EMBL" id="SDM22820.1"/>
    </source>
</evidence>
<name>A0A1G9RIE2_9BACI</name>
<reference evidence="3" key="1">
    <citation type="submission" date="2016-10" db="EMBL/GenBank/DDBJ databases">
        <authorList>
            <person name="Varghese N."/>
            <person name="Submissions S."/>
        </authorList>
    </citation>
    <scope>NUCLEOTIDE SEQUENCE [LARGE SCALE GENOMIC DNA]</scope>
    <source>
        <strain evidence="3">CGMCC 1.6199</strain>
    </source>
</reference>
<organism evidence="2 3">
    <name type="scientific">Sediminibacillus halophilus</name>
    <dbReference type="NCBI Taxonomy" id="482461"/>
    <lineage>
        <taxon>Bacteria</taxon>
        <taxon>Bacillati</taxon>
        <taxon>Bacillota</taxon>
        <taxon>Bacilli</taxon>
        <taxon>Bacillales</taxon>
        <taxon>Bacillaceae</taxon>
        <taxon>Sediminibacillus</taxon>
    </lineage>
</organism>
<dbReference type="STRING" id="482461.SAMN05216244_1997"/>
<keyword evidence="1" id="KW-0472">Membrane</keyword>
<dbReference type="EMBL" id="FNHF01000002">
    <property type="protein sequence ID" value="SDM22820.1"/>
    <property type="molecule type" value="Genomic_DNA"/>
</dbReference>
<proteinExistence type="predicted"/>
<dbReference type="OrthoDB" id="2182676at2"/>
<feature type="transmembrane region" description="Helical" evidence="1">
    <location>
        <begin position="142"/>
        <end position="163"/>
    </location>
</feature>
<dbReference type="AlphaFoldDB" id="A0A1G9RIE2"/>
<dbReference type="InterPro" id="IPR006938">
    <property type="entry name" value="DUF624"/>
</dbReference>
<dbReference type="Proteomes" id="UP000182347">
    <property type="component" value="Unassembled WGS sequence"/>
</dbReference>
<keyword evidence="1" id="KW-0812">Transmembrane</keyword>
<evidence type="ECO:0000313" key="3">
    <source>
        <dbReference type="Proteomes" id="UP000182347"/>
    </source>
</evidence>
<feature type="transmembrane region" description="Helical" evidence="1">
    <location>
        <begin position="76"/>
        <end position="99"/>
    </location>
</feature>
<dbReference type="Pfam" id="PF04854">
    <property type="entry name" value="DUF624"/>
    <property type="match status" value="1"/>
</dbReference>
<keyword evidence="1" id="KW-1133">Transmembrane helix</keyword>
<gene>
    <name evidence="2" type="ORF">SAMN05216244_1997</name>
</gene>
<protein>
    <submittedName>
        <fullName evidence="2">Uncharacterized membrane protein YesL</fullName>
    </submittedName>
</protein>
<sequence length="219" mass="25024">MAMQRTQSTFNRIMDIFTHFLLLNMMWLVCCLPVITIFPATTALFAVVRQWHLKGIDSGVFQIYISKFRDNFRKSFVIGLLWLVGGAVLYFDASILLIYSFPGSSILFTITMFAAILYGITMPNLFFMLVNYELTILNVMKNALLLSISKILHALSYATIFVAGVAIVYYFPFFLLIIGSLLAFIMYYIFDKLIIQIKNQTTNEERPNDTIIGDSPPTK</sequence>
<feature type="transmembrane region" description="Helical" evidence="1">
    <location>
        <begin position="169"/>
        <end position="190"/>
    </location>
</feature>
<feature type="transmembrane region" description="Helical" evidence="1">
    <location>
        <begin position="20"/>
        <end position="48"/>
    </location>
</feature>
<accession>A0A1G9RIE2</accession>